<evidence type="ECO:0000313" key="2">
    <source>
        <dbReference type="Proteomes" id="UP000823941"/>
    </source>
</evidence>
<sequence>MVSRYISLPLAGLKESAGFLQHMLASPLYANSELGRPWEVIRSVSDEMVDELVRGCVQDMEIRGVVDEMFRSETT</sequence>
<reference evidence="1 2" key="1">
    <citation type="submission" date="2021-06" db="EMBL/GenBank/DDBJ databases">
        <title>A haploid diamondback moth (Plutella xylostella L.) genome assembly resolves 31 chromosomes and identifies a diamide resistance mutation.</title>
        <authorList>
            <person name="Ward C.M."/>
            <person name="Perry K.D."/>
            <person name="Baker G."/>
            <person name="Powis K."/>
            <person name="Heckel D.G."/>
            <person name="Baxter S.W."/>
        </authorList>
    </citation>
    <scope>NUCLEOTIDE SEQUENCE [LARGE SCALE GENOMIC DNA]</scope>
    <source>
        <strain evidence="1 2">LV</strain>
        <tissue evidence="1">Single pupa</tissue>
    </source>
</reference>
<evidence type="ECO:0000313" key="1">
    <source>
        <dbReference type="EMBL" id="KAG7308902.1"/>
    </source>
</evidence>
<organism evidence="1 2">
    <name type="scientific">Plutella xylostella</name>
    <name type="common">Diamondback moth</name>
    <name type="synonym">Plutella maculipennis</name>
    <dbReference type="NCBI Taxonomy" id="51655"/>
    <lineage>
        <taxon>Eukaryota</taxon>
        <taxon>Metazoa</taxon>
        <taxon>Ecdysozoa</taxon>
        <taxon>Arthropoda</taxon>
        <taxon>Hexapoda</taxon>
        <taxon>Insecta</taxon>
        <taxon>Pterygota</taxon>
        <taxon>Neoptera</taxon>
        <taxon>Endopterygota</taxon>
        <taxon>Lepidoptera</taxon>
        <taxon>Glossata</taxon>
        <taxon>Ditrysia</taxon>
        <taxon>Yponomeutoidea</taxon>
        <taxon>Plutellidae</taxon>
        <taxon>Plutella</taxon>
    </lineage>
</organism>
<comment type="caution">
    <text evidence="1">The sequence shown here is derived from an EMBL/GenBank/DDBJ whole genome shotgun (WGS) entry which is preliminary data.</text>
</comment>
<dbReference type="EMBL" id="JAHIBW010000008">
    <property type="protein sequence ID" value="KAG7308902.1"/>
    <property type="molecule type" value="Genomic_DNA"/>
</dbReference>
<keyword evidence="2" id="KW-1185">Reference proteome</keyword>
<accession>A0ABQ7QV31</accession>
<dbReference type="Proteomes" id="UP000823941">
    <property type="component" value="Chromosome 8"/>
</dbReference>
<name>A0ABQ7QV31_PLUXY</name>
<gene>
    <name evidence="1" type="ORF">JYU34_006172</name>
</gene>
<proteinExistence type="predicted"/>
<protein>
    <submittedName>
        <fullName evidence="1">Uncharacterized protein</fullName>
    </submittedName>
</protein>